<proteinExistence type="predicted"/>
<evidence type="ECO:0000313" key="8">
    <source>
        <dbReference type="Proteomes" id="UP000557204"/>
    </source>
</evidence>
<dbReference type="InterPro" id="IPR036271">
    <property type="entry name" value="Tet_transcr_reg_TetR-rel_C_sf"/>
</dbReference>
<keyword evidence="1" id="KW-0678">Repressor</keyword>
<keyword evidence="2" id="KW-0805">Transcription regulation</keyword>
<evidence type="ECO:0000259" key="6">
    <source>
        <dbReference type="PROSITE" id="PS50977"/>
    </source>
</evidence>
<sequence length="199" mass="21103">MSAPKDRRTAILNAARELASRDGVGAVTVRAVSAAAGIGVGTLRHYFPSQRELVDAVVADMVDGMLDESVILDRDVAPADRLAHALLQFLPASSADRGQLDAWFAFYVSALATQPSAHARRVLEASVVTSHEHLRRWLEVLTEEGALEVSSVADTSSALIALVNGLTLEALTPGSPVTVEDARRIAEAAARGVVRGTWL</sequence>
<protein>
    <submittedName>
        <fullName evidence="7">TetR/AcrR family transcriptional regulator</fullName>
    </submittedName>
</protein>
<evidence type="ECO:0000313" key="7">
    <source>
        <dbReference type="EMBL" id="NNU27143.1"/>
    </source>
</evidence>
<dbReference type="InterPro" id="IPR001647">
    <property type="entry name" value="HTH_TetR"/>
</dbReference>
<dbReference type="PANTHER" id="PTHR30055">
    <property type="entry name" value="HTH-TYPE TRANSCRIPTIONAL REGULATOR RUTR"/>
    <property type="match status" value="1"/>
</dbReference>
<name>A0A849KF01_9MICO</name>
<reference evidence="7 8" key="1">
    <citation type="submission" date="2020-05" db="EMBL/GenBank/DDBJ databases">
        <title>Genome sequence of Isoptericola sp. JC619 isolated from Chilika lagoon, India.</title>
        <authorList>
            <person name="Kumar D."/>
            <person name="Appam K."/>
            <person name="Gandham S."/>
            <person name="Uppada J."/>
            <person name="Sasikala C."/>
            <person name="Venkata Ramana C."/>
        </authorList>
    </citation>
    <scope>NUCLEOTIDE SEQUENCE [LARGE SCALE GENOMIC DNA]</scope>
    <source>
        <strain evidence="7 8">JC619</strain>
    </source>
</reference>
<evidence type="ECO:0000256" key="4">
    <source>
        <dbReference type="ARBA" id="ARBA00023163"/>
    </source>
</evidence>
<dbReference type="GO" id="GO:0003700">
    <property type="term" value="F:DNA-binding transcription factor activity"/>
    <property type="evidence" value="ECO:0007669"/>
    <property type="project" value="TreeGrafter"/>
</dbReference>
<dbReference type="SUPFAM" id="SSF46689">
    <property type="entry name" value="Homeodomain-like"/>
    <property type="match status" value="1"/>
</dbReference>
<feature type="domain" description="HTH tetR-type" evidence="6">
    <location>
        <begin position="5"/>
        <end position="65"/>
    </location>
</feature>
<dbReference type="Pfam" id="PF00440">
    <property type="entry name" value="TetR_N"/>
    <property type="match status" value="1"/>
</dbReference>
<dbReference type="EMBL" id="JABFAJ010000011">
    <property type="protein sequence ID" value="NNU27143.1"/>
    <property type="molecule type" value="Genomic_DNA"/>
</dbReference>
<dbReference type="InterPro" id="IPR009057">
    <property type="entry name" value="Homeodomain-like_sf"/>
</dbReference>
<dbReference type="PROSITE" id="PS50977">
    <property type="entry name" value="HTH_TETR_2"/>
    <property type="match status" value="1"/>
</dbReference>
<dbReference type="PROSITE" id="PS01081">
    <property type="entry name" value="HTH_TETR_1"/>
    <property type="match status" value="1"/>
</dbReference>
<dbReference type="AlphaFoldDB" id="A0A849KF01"/>
<dbReference type="Gene3D" id="1.10.357.10">
    <property type="entry name" value="Tetracycline Repressor, domain 2"/>
    <property type="match status" value="1"/>
</dbReference>
<dbReference type="InterPro" id="IPR050109">
    <property type="entry name" value="HTH-type_TetR-like_transc_reg"/>
</dbReference>
<keyword evidence="8" id="KW-1185">Reference proteome</keyword>
<dbReference type="RefSeq" id="WP_171246648.1">
    <property type="nucleotide sequence ID" value="NZ_JABFAJ010000011.1"/>
</dbReference>
<feature type="DNA-binding region" description="H-T-H motif" evidence="5">
    <location>
        <begin position="28"/>
        <end position="47"/>
    </location>
</feature>
<dbReference type="GO" id="GO:0000976">
    <property type="term" value="F:transcription cis-regulatory region binding"/>
    <property type="evidence" value="ECO:0007669"/>
    <property type="project" value="TreeGrafter"/>
</dbReference>
<organism evidence="7 8">
    <name type="scientific">Isoptericola sediminis</name>
    <dbReference type="NCBI Taxonomy" id="2733572"/>
    <lineage>
        <taxon>Bacteria</taxon>
        <taxon>Bacillati</taxon>
        <taxon>Actinomycetota</taxon>
        <taxon>Actinomycetes</taxon>
        <taxon>Micrococcales</taxon>
        <taxon>Promicromonosporaceae</taxon>
        <taxon>Isoptericola</taxon>
    </lineage>
</organism>
<comment type="caution">
    <text evidence="7">The sequence shown here is derived from an EMBL/GenBank/DDBJ whole genome shotgun (WGS) entry which is preliminary data.</text>
</comment>
<accession>A0A849KF01</accession>
<evidence type="ECO:0000256" key="3">
    <source>
        <dbReference type="ARBA" id="ARBA00023125"/>
    </source>
</evidence>
<evidence type="ECO:0000256" key="5">
    <source>
        <dbReference type="PROSITE-ProRule" id="PRU00335"/>
    </source>
</evidence>
<dbReference type="InterPro" id="IPR023772">
    <property type="entry name" value="DNA-bd_HTH_TetR-type_CS"/>
</dbReference>
<evidence type="ECO:0000256" key="2">
    <source>
        <dbReference type="ARBA" id="ARBA00023015"/>
    </source>
</evidence>
<dbReference type="SUPFAM" id="SSF48498">
    <property type="entry name" value="Tetracyclin repressor-like, C-terminal domain"/>
    <property type="match status" value="1"/>
</dbReference>
<keyword evidence="3 5" id="KW-0238">DNA-binding</keyword>
<dbReference type="InterPro" id="IPR039538">
    <property type="entry name" value="BetI_C"/>
</dbReference>
<keyword evidence="4" id="KW-0804">Transcription</keyword>
<evidence type="ECO:0000256" key="1">
    <source>
        <dbReference type="ARBA" id="ARBA00022491"/>
    </source>
</evidence>
<dbReference type="Proteomes" id="UP000557204">
    <property type="component" value="Unassembled WGS sequence"/>
</dbReference>
<dbReference type="PANTHER" id="PTHR30055:SF228">
    <property type="entry name" value="TRANSCRIPTIONAL REGULATOR-RELATED"/>
    <property type="match status" value="1"/>
</dbReference>
<gene>
    <name evidence="7" type="ORF">HLI28_06250</name>
</gene>
<dbReference type="PRINTS" id="PR00455">
    <property type="entry name" value="HTHTETR"/>
</dbReference>
<dbReference type="Pfam" id="PF13977">
    <property type="entry name" value="TetR_C_6"/>
    <property type="match status" value="1"/>
</dbReference>